<protein>
    <submittedName>
        <fullName evidence="1">Uncharacterized protein</fullName>
    </submittedName>
</protein>
<sequence>MTLLVPTEKSAAFSQELFKIISDNLIELADENLKWPHQMIFSGPLGNEVMLFIEQKGWDFSGFTLQKVGGVVNSITFKYSTPLTASNDSLNIPFEGDSLHNKKVEGIPSETTIHKIIAHSMGSGFKIEKTVRPEKRIILKRKK</sequence>
<name>A0A6J5NQM8_9CAUD</name>
<reference evidence="1" key="1">
    <citation type="submission" date="2020-04" db="EMBL/GenBank/DDBJ databases">
        <authorList>
            <person name="Chiriac C."/>
            <person name="Salcher M."/>
            <person name="Ghai R."/>
            <person name="Kavagutti S V."/>
        </authorList>
    </citation>
    <scope>NUCLEOTIDE SEQUENCE</scope>
</reference>
<gene>
    <name evidence="1" type="ORF">UFOVP699_104</name>
</gene>
<dbReference type="EMBL" id="LR796670">
    <property type="protein sequence ID" value="CAB4159368.1"/>
    <property type="molecule type" value="Genomic_DNA"/>
</dbReference>
<organism evidence="1">
    <name type="scientific">uncultured Caudovirales phage</name>
    <dbReference type="NCBI Taxonomy" id="2100421"/>
    <lineage>
        <taxon>Viruses</taxon>
        <taxon>Duplodnaviria</taxon>
        <taxon>Heunggongvirae</taxon>
        <taxon>Uroviricota</taxon>
        <taxon>Caudoviricetes</taxon>
        <taxon>Peduoviridae</taxon>
        <taxon>Maltschvirus</taxon>
        <taxon>Maltschvirus maltsch</taxon>
    </lineage>
</organism>
<accession>A0A6J5NQM8</accession>
<evidence type="ECO:0000313" key="1">
    <source>
        <dbReference type="EMBL" id="CAB4159368.1"/>
    </source>
</evidence>
<proteinExistence type="predicted"/>